<dbReference type="Pfam" id="PF10604">
    <property type="entry name" value="Polyketide_cyc2"/>
    <property type="match status" value="1"/>
</dbReference>
<keyword evidence="5" id="KW-1185">Reference proteome</keyword>
<feature type="region of interest" description="Disordered" evidence="1">
    <location>
        <begin position="318"/>
        <end position="341"/>
    </location>
</feature>
<evidence type="ECO:0000256" key="1">
    <source>
        <dbReference type="SAM" id="MobiDB-lite"/>
    </source>
</evidence>
<reference evidence="5" key="1">
    <citation type="journal article" date="2019" name="Int. J. Syst. Evol. Microbiol.">
        <title>The Global Catalogue of Microorganisms (GCM) 10K type strain sequencing project: providing services to taxonomists for standard genome sequencing and annotation.</title>
        <authorList>
            <consortium name="The Broad Institute Genomics Platform"/>
            <consortium name="The Broad Institute Genome Sequencing Center for Infectious Disease"/>
            <person name="Wu L."/>
            <person name="Ma J."/>
        </authorList>
    </citation>
    <scope>NUCLEOTIDE SEQUENCE [LARGE SCALE GENOMIC DNA]</scope>
    <source>
        <strain evidence="5">JCM 16961</strain>
    </source>
</reference>
<name>A0ABP7DIY4_9MICC</name>
<evidence type="ECO:0000313" key="4">
    <source>
        <dbReference type="EMBL" id="GAA3705038.1"/>
    </source>
</evidence>
<dbReference type="InterPro" id="IPR019587">
    <property type="entry name" value="Polyketide_cyclase/dehydratase"/>
</dbReference>
<dbReference type="Gene3D" id="3.30.530.20">
    <property type="match status" value="1"/>
</dbReference>
<dbReference type="Pfam" id="PF01370">
    <property type="entry name" value="Epimerase"/>
    <property type="match status" value="1"/>
</dbReference>
<dbReference type="InterPro" id="IPR013549">
    <property type="entry name" value="DUF1731"/>
</dbReference>
<dbReference type="RefSeq" id="WP_344883235.1">
    <property type="nucleotide sequence ID" value="NZ_BAABCJ010000002.1"/>
</dbReference>
<feature type="region of interest" description="Disordered" evidence="1">
    <location>
        <begin position="224"/>
        <end position="254"/>
    </location>
</feature>
<protein>
    <recommendedName>
        <fullName evidence="6">DUF1731 domain-containing protein</fullName>
    </recommendedName>
</protein>
<proteinExistence type="predicted"/>
<dbReference type="InterPro" id="IPR036291">
    <property type="entry name" value="NAD(P)-bd_dom_sf"/>
</dbReference>
<evidence type="ECO:0000259" key="2">
    <source>
        <dbReference type="Pfam" id="PF01370"/>
    </source>
</evidence>
<dbReference type="InterPro" id="IPR023393">
    <property type="entry name" value="START-like_dom_sf"/>
</dbReference>
<dbReference type="Pfam" id="PF08338">
    <property type="entry name" value="DUF1731"/>
    <property type="match status" value="1"/>
</dbReference>
<feature type="compositionally biased region" description="Acidic residues" evidence="1">
    <location>
        <begin position="226"/>
        <end position="237"/>
    </location>
</feature>
<dbReference type="SUPFAM" id="SSF51735">
    <property type="entry name" value="NAD(P)-binding Rossmann-fold domains"/>
    <property type="match status" value="1"/>
</dbReference>
<dbReference type="Proteomes" id="UP001501536">
    <property type="component" value="Unassembled WGS sequence"/>
</dbReference>
<dbReference type="PANTHER" id="PTHR11092:SF0">
    <property type="entry name" value="EPIMERASE FAMILY PROTEIN SDR39U1"/>
    <property type="match status" value="1"/>
</dbReference>
<organism evidence="4 5">
    <name type="scientific">Zhihengliuella alba</name>
    <dbReference type="NCBI Taxonomy" id="547018"/>
    <lineage>
        <taxon>Bacteria</taxon>
        <taxon>Bacillati</taxon>
        <taxon>Actinomycetota</taxon>
        <taxon>Actinomycetes</taxon>
        <taxon>Micrococcales</taxon>
        <taxon>Micrococcaceae</taxon>
        <taxon>Zhihengliuella</taxon>
    </lineage>
</organism>
<dbReference type="SUPFAM" id="SSF55961">
    <property type="entry name" value="Bet v1-like"/>
    <property type="match status" value="1"/>
</dbReference>
<evidence type="ECO:0008006" key="6">
    <source>
        <dbReference type="Google" id="ProtNLM"/>
    </source>
</evidence>
<dbReference type="PANTHER" id="PTHR11092">
    <property type="entry name" value="SUGAR NUCLEOTIDE EPIMERASE RELATED"/>
    <property type="match status" value="1"/>
</dbReference>
<evidence type="ECO:0000259" key="3">
    <source>
        <dbReference type="Pfam" id="PF08338"/>
    </source>
</evidence>
<feature type="compositionally biased region" description="Low complexity" evidence="1">
    <location>
        <begin position="240"/>
        <end position="254"/>
    </location>
</feature>
<feature type="domain" description="NAD-dependent epimerase/dehydratase" evidence="2">
    <location>
        <begin position="174"/>
        <end position="326"/>
    </location>
</feature>
<comment type="caution">
    <text evidence="4">The sequence shown here is derived from an EMBL/GenBank/DDBJ whole genome shotgun (WGS) entry which is preliminary data.</text>
</comment>
<gene>
    <name evidence="4" type="ORF">GCM10022377_18400</name>
</gene>
<accession>A0ABP7DIY4</accession>
<sequence length="515" mass="53988">MAWTRTGRHFLALDPAHLWQVLADLSRLPEWNPAVAAMAPASGNRGSARAGDEYRFVPRPPVAGGLIGAVHARTAPPVRVTEAEPAAALAWRQAQPGGGMLVRWTLREYRGGTVLEQRVSADGPVAVAAAGAAAAPIAADFALNAARLYALVAAAETGDGPPVLPAPRSGLKTVIAGGTGFLGRRLAADLLTRGHDVVLLTRRPDPALPFRQTVWDGRTAGAWVSELDDSEPDDSEPGDSRSSGASGPDAAAGARRRVAVVNLAGRLVDVRPTPANIAELRRSRVEPTRALAEASRRHPVDLWIQGSTTALYGDAGETAVTEDSPLPATDGAPRGASGGPRALEQMTGVAVPWEAAADAADAGTRYTLRTSIVLDRGCPAFDRLALLGRAGLGRVGTGRQWFSWIHVDDWLAVVRTMLGLTDGAALPEGPVIAAAPEPVRNEDLMDVLRGALAPGALRRLGARTPEPLLRAGAAVLRTDPELALTGRHTTSRVLADAGFRFEHPSLRAALQDILE</sequence>
<feature type="domain" description="DUF1731" evidence="3">
    <location>
        <begin position="465"/>
        <end position="513"/>
    </location>
</feature>
<dbReference type="EMBL" id="BAABCJ010000002">
    <property type="protein sequence ID" value="GAA3705038.1"/>
    <property type="molecule type" value="Genomic_DNA"/>
</dbReference>
<dbReference type="InterPro" id="IPR001509">
    <property type="entry name" value="Epimerase_deHydtase"/>
</dbReference>
<evidence type="ECO:0000313" key="5">
    <source>
        <dbReference type="Proteomes" id="UP001501536"/>
    </source>
</evidence>
<dbReference type="Gene3D" id="3.40.50.720">
    <property type="entry name" value="NAD(P)-binding Rossmann-like Domain"/>
    <property type="match status" value="1"/>
</dbReference>
<feature type="compositionally biased region" description="Low complexity" evidence="1">
    <location>
        <begin position="331"/>
        <end position="341"/>
    </location>
</feature>